<dbReference type="PANTHER" id="PTHR24348">
    <property type="entry name" value="SERINE/THREONINE-PROTEIN KINASE UNC-51-RELATED"/>
    <property type="match status" value="1"/>
</dbReference>
<dbReference type="SMART" id="SM00220">
    <property type="entry name" value="S_TKc"/>
    <property type="match status" value="1"/>
</dbReference>
<dbReference type="PROSITE" id="PS50011">
    <property type="entry name" value="PROTEIN_KINASE_DOM"/>
    <property type="match status" value="1"/>
</dbReference>
<dbReference type="GO" id="GO:0005829">
    <property type="term" value="C:cytosol"/>
    <property type="evidence" value="ECO:0007669"/>
    <property type="project" value="TreeGrafter"/>
</dbReference>
<dbReference type="InterPro" id="IPR000719">
    <property type="entry name" value="Prot_kinase_dom"/>
</dbReference>
<keyword evidence="1 8" id="KW-0808">Transferase</keyword>
<evidence type="ECO:0000256" key="5">
    <source>
        <dbReference type="PROSITE-ProRule" id="PRU10141"/>
    </source>
</evidence>
<comment type="caution">
    <text evidence="8">The sequence shown here is derived from an EMBL/GenBank/DDBJ whole genome shotgun (WGS) entry which is preliminary data.</text>
</comment>
<dbReference type="RefSeq" id="WP_146506063.1">
    <property type="nucleotide sequence ID" value="NZ_SJPG01000001.1"/>
</dbReference>
<feature type="binding site" evidence="5">
    <location>
        <position position="110"/>
    </location>
    <ligand>
        <name>ATP</name>
        <dbReference type="ChEBI" id="CHEBI:30616"/>
    </ligand>
</feature>
<evidence type="ECO:0000256" key="4">
    <source>
        <dbReference type="ARBA" id="ARBA00022840"/>
    </source>
</evidence>
<evidence type="ECO:0000256" key="6">
    <source>
        <dbReference type="SAM" id="Phobius"/>
    </source>
</evidence>
<dbReference type="CDD" id="cd14014">
    <property type="entry name" value="STKc_PknB_like"/>
    <property type="match status" value="1"/>
</dbReference>
<keyword evidence="6" id="KW-0812">Transmembrane</keyword>
<keyword evidence="6" id="KW-1133">Transmembrane helix</keyword>
<evidence type="ECO:0000256" key="1">
    <source>
        <dbReference type="ARBA" id="ARBA00022679"/>
    </source>
</evidence>
<evidence type="ECO:0000313" key="9">
    <source>
        <dbReference type="Proteomes" id="UP000316095"/>
    </source>
</evidence>
<keyword evidence="4 5" id="KW-0067">ATP-binding</keyword>
<dbReference type="OrthoDB" id="6111975at2"/>
<dbReference type="GO" id="GO:0000407">
    <property type="term" value="C:phagophore assembly site"/>
    <property type="evidence" value="ECO:0007669"/>
    <property type="project" value="TreeGrafter"/>
</dbReference>
<dbReference type="SUPFAM" id="SSF49899">
    <property type="entry name" value="Concanavalin A-like lectins/glucanases"/>
    <property type="match status" value="1"/>
</dbReference>
<dbReference type="PROSITE" id="PS00108">
    <property type="entry name" value="PROTEIN_KINASE_ST"/>
    <property type="match status" value="1"/>
</dbReference>
<accession>A0A5C5XN73</accession>
<dbReference type="Pfam" id="PF00069">
    <property type="entry name" value="Pkinase"/>
    <property type="match status" value="1"/>
</dbReference>
<dbReference type="InterPro" id="IPR013320">
    <property type="entry name" value="ConA-like_dom_sf"/>
</dbReference>
<feature type="transmembrane region" description="Helical" evidence="6">
    <location>
        <begin position="346"/>
        <end position="366"/>
    </location>
</feature>
<protein>
    <submittedName>
        <fullName evidence="8">Serine/threonine-protein kinase PknB</fullName>
        <ecNumber evidence="8">2.7.11.1</ecNumber>
    </submittedName>
</protein>
<gene>
    <name evidence="8" type="primary">pknB_14</name>
    <name evidence="8" type="ORF">Pan54_51060</name>
</gene>
<dbReference type="AlphaFoldDB" id="A0A5C5XN73"/>
<dbReference type="Gene3D" id="1.10.510.10">
    <property type="entry name" value="Transferase(Phosphotransferase) domain 1"/>
    <property type="match status" value="1"/>
</dbReference>
<sequence length="565" mass="62964">MTDDEKDLIADLLVRWEEAFEQGKDIPAAELCTECPQLTQTVRSKIESLKTTAWTKRDPARPLTDHQPSKDISGIVLADRYRLDSLLGSGGYGQVYKGQDLKLQRPVAVKIGHHRTSCDLLLDEARRVARLKHPGIVAVHDCGEHDGRMFLVFELVEGQSLADLVRKRKLSIRESVELVATIAESLHYAHEKGCFHRDIKPENILIDVDGKPLIADFGVACTLDELEKGRALSSGTLAYMSPEQVSNETQLLDGRCDVHALGVVLFELLSGASPFPAKDKQELREQILFRQPKRLREVDPSLPETLDTICTKALSKHPGDRHQTALELANELRAWLSTSKPDRRRWLWAIFGLVAVVALVAGFILSTRQSDHELVRDGVLHFDGRTRIVTNVELTLPVTLEAWIKPDPYRDENCQFIIGSDIPGEYGLGIAICGSMLSLEYIEGMVNSTAAVPPNHWSHVAAVFSEDDTRLYLNGKLVETAPGSKPGGKTPFVIGNVGQDNLISFYRGQIRSVRVSTGERYTGEFEPGELEFDERLLLIVDDRVTIRDNQIVNAAGQVVGRIERY</sequence>
<name>A0A5C5XN73_9PLAN</name>
<keyword evidence="9" id="KW-1185">Reference proteome</keyword>
<dbReference type="InterPro" id="IPR011009">
    <property type="entry name" value="Kinase-like_dom_sf"/>
</dbReference>
<evidence type="ECO:0000256" key="2">
    <source>
        <dbReference type="ARBA" id="ARBA00022741"/>
    </source>
</evidence>
<dbReference type="EMBL" id="SJPG01000001">
    <property type="protein sequence ID" value="TWT64344.1"/>
    <property type="molecule type" value="Genomic_DNA"/>
</dbReference>
<dbReference type="GO" id="GO:0016020">
    <property type="term" value="C:membrane"/>
    <property type="evidence" value="ECO:0007669"/>
    <property type="project" value="TreeGrafter"/>
</dbReference>
<dbReference type="InterPro" id="IPR008271">
    <property type="entry name" value="Ser/Thr_kinase_AS"/>
</dbReference>
<reference evidence="8 9" key="1">
    <citation type="submission" date="2019-02" db="EMBL/GenBank/DDBJ databases">
        <title>Deep-cultivation of Planctomycetes and their phenomic and genomic characterization uncovers novel biology.</title>
        <authorList>
            <person name="Wiegand S."/>
            <person name="Jogler M."/>
            <person name="Boedeker C."/>
            <person name="Pinto D."/>
            <person name="Vollmers J."/>
            <person name="Rivas-Marin E."/>
            <person name="Kohn T."/>
            <person name="Peeters S.H."/>
            <person name="Heuer A."/>
            <person name="Rast P."/>
            <person name="Oberbeckmann S."/>
            <person name="Bunk B."/>
            <person name="Jeske O."/>
            <person name="Meyerdierks A."/>
            <person name="Storesund J.E."/>
            <person name="Kallscheuer N."/>
            <person name="Luecker S."/>
            <person name="Lage O.M."/>
            <person name="Pohl T."/>
            <person name="Merkel B.J."/>
            <person name="Hornburger P."/>
            <person name="Mueller R.-W."/>
            <person name="Bruemmer F."/>
            <person name="Labrenz M."/>
            <person name="Spormann A.M."/>
            <person name="Op Den Camp H."/>
            <person name="Overmann J."/>
            <person name="Amann R."/>
            <person name="Jetten M.S.M."/>
            <person name="Mascher T."/>
            <person name="Medema M.H."/>
            <person name="Devos D.P."/>
            <person name="Kaster A.-K."/>
            <person name="Ovreas L."/>
            <person name="Rohde M."/>
            <person name="Galperin M.Y."/>
            <person name="Jogler C."/>
        </authorList>
    </citation>
    <scope>NUCLEOTIDE SEQUENCE [LARGE SCALE GENOMIC DNA]</scope>
    <source>
        <strain evidence="8 9">Pan54</strain>
    </source>
</reference>
<dbReference type="Gene3D" id="2.60.120.200">
    <property type="match status" value="1"/>
</dbReference>
<keyword evidence="2 5" id="KW-0547">Nucleotide-binding</keyword>
<dbReference type="Pfam" id="PF13385">
    <property type="entry name" value="Laminin_G_3"/>
    <property type="match status" value="1"/>
</dbReference>
<evidence type="ECO:0000256" key="3">
    <source>
        <dbReference type="ARBA" id="ARBA00022777"/>
    </source>
</evidence>
<keyword evidence="6" id="KW-0472">Membrane</keyword>
<dbReference type="GO" id="GO:0005776">
    <property type="term" value="C:autophagosome"/>
    <property type="evidence" value="ECO:0007669"/>
    <property type="project" value="TreeGrafter"/>
</dbReference>
<dbReference type="PANTHER" id="PTHR24348:SF22">
    <property type="entry name" value="NON-SPECIFIC SERINE_THREONINE PROTEIN KINASE"/>
    <property type="match status" value="1"/>
</dbReference>
<dbReference type="GO" id="GO:0005524">
    <property type="term" value="F:ATP binding"/>
    <property type="evidence" value="ECO:0007669"/>
    <property type="project" value="UniProtKB-UniRule"/>
</dbReference>
<dbReference type="SUPFAM" id="SSF56112">
    <property type="entry name" value="Protein kinase-like (PK-like)"/>
    <property type="match status" value="1"/>
</dbReference>
<dbReference type="InterPro" id="IPR017441">
    <property type="entry name" value="Protein_kinase_ATP_BS"/>
</dbReference>
<dbReference type="Proteomes" id="UP000316095">
    <property type="component" value="Unassembled WGS sequence"/>
</dbReference>
<dbReference type="InterPro" id="IPR045269">
    <property type="entry name" value="Atg1-like"/>
</dbReference>
<feature type="domain" description="Protein kinase" evidence="7">
    <location>
        <begin position="81"/>
        <end position="336"/>
    </location>
</feature>
<evidence type="ECO:0000259" key="7">
    <source>
        <dbReference type="PROSITE" id="PS50011"/>
    </source>
</evidence>
<keyword evidence="3 8" id="KW-0418">Kinase</keyword>
<dbReference type="EC" id="2.7.11.1" evidence="8"/>
<proteinExistence type="predicted"/>
<dbReference type="PROSITE" id="PS00107">
    <property type="entry name" value="PROTEIN_KINASE_ATP"/>
    <property type="match status" value="1"/>
</dbReference>
<dbReference type="GO" id="GO:0004674">
    <property type="term" value="F:protein serine/threonine kinase activity"/>
    <property type="evidence" value="ECO:0007669"/>
    <property type="project" value="UniProtKB-EC"/>
</dbReference>
<organism evidence="8 9">
    <name type="scientific">Rubinisphaera italica</name>
    <dbReference type="NCBI Taxonomy" id="2527969"/>
    <lineage>
        <taxon>Bacteria</taxon>
        <taxon>Pseudomonadati</taxon>
        <taxon>Planctomycetota</taxon>
        <taxon>Planctomycetia</taxon>
        <taxon>Planctomycetales</taxon>
        <taxon>Planctomycetaceae</taxon>
        <taxon>Rubinisphaera</taxon>
    </lineage>
</organism>
<dbReference type="Gene3D" id="3.30.200.20">
    <property type="entry name" value="Phosphorylase Kinase, domain 1"/>
    <property type="match status" value="1"/>
</dbReference>
<evidence type="ECO:0000313" key="8">
    <source>
        <dbReference type="EMBL" id="TWT64344.1"/>
    </source>
</evidence>